<dbReference type="EMBL" id="GGEC01073907">
    <property type="protein sequence ID" value="MBX54391.1"/>
    <property type="molecule type" value="Transcribed_RNA"/>
</dbReference>
<name>A0A2P2PIC8_RHIMU</name>
<accession>A0A2P2PIC8</accession>
<dbReference type="AlphaFoldDB" id="A0A2P2PIC8"/>
<proteinExistence type="predicted"/>
<protein>
    <submittedName>
        <fullName evidence="1">Uncharacterized protein</fullName>
    </submittedName>
</protein>
<organism evidence="1">
    <name type="scientific">Rhizophora mucronata</name>
    <name type="common">Asiatic mangrove</name>
    <dbReference type="NCBI Taxonomy" id="61149"/>
    <lineage>
        <taxon>Eukaryota</taxon>
        <taxon>Viridiplantae</taxon>
        <taxon>Streptophyta</taxon>
        <taxon>Embryophyta</taxon>
        <taxon>Tracheophyta</taxon>
        <taxon>Spermatophyta</taxon>
        <taxon>Magnoliopsida</taxon>
        <taxon>eudicotyledons</taxon>
        <taxon>Gunneridae</taxon>
        <taxon>Pentapetalae</taxon>
        <taxon>rosids</taxon>
        <taxon>fabids</taxon>
        <taxon>Malpighiales</taxon>
        <taxon>Rhizophoraceae</taxon>
        <taxon>Rhizophora</taxon>
    </lineage>
</organism>
<sequence length="53" mass="6167">MLMSFDIPFPSDILLLCRYSRFPFEKQLTTLGQIHNQEDKISVLKLHIVLSCS</sequence>
<reference evidence="1" key="1">
    <citation type="submission" date="2018-02" db="EMBL/GenBank/DDBJ databases">
        <title>Rhizophora mucronata_Transcriptome.</title>
        <authorList>
            <person name="Meera S.P."/>
            <person name="Sreeshan A."/>
            <person name="Augustine A."/>
        </authorList>
    </citation>
    <scope>NUCLEOTIDE SEQUENCE</scope>
    <source>
        <tissue evidence="1">Leaf</tissue>
    </source>
</reference>
<evidence type="ECO:0000313" key="1">
    <source>
        <dbReference type="EMBL" id="MBX54391.1"/>
    </source>
</evidence>